<evidence type="ECO:0000313" key="2">
    <source>
        <dbReference type="EMBL" id="WDE03656.1"/>
    </source>
</evidence>
<keyword evidence="1" id="KW-0472">Membrane</keyword>
<accession>A0AAE9YYQ5</accession>
<dbReference type="AlphaFoldDB" id="A0AAE9YYQ5"/>
<organism evidence="2 3">
    <name type="scientific">Thalassomonas viridans</name>
    <dbReference type="NCBI Taxonomy" id="137584"/>
    <lineage>
        <taxon>Bacteria</taxon>
        <taxon>Pseudomonadati</taxon>
        <taxon>Pseudomonadota</taxon>
        <taxon>Gammaproteobacteria</taxon>
        <taxon>Alteromonadales</taxon>
        <taxon>Colwelliaceae</taxon>
        <taxon>Thalassomonas</taxon>
    </lineage>
</organism>
<feature type="transmembrane region" description="Helical" evidence="1">
    <location>
        <begin position="125"/>
        <end position="146"/>
    </location>
</feature>
<name>A0AAE9YYQ5_9GAMM</name>
<feature type="transmembrane region" description="Helical" evidence="1">
    <location>
        <begin position="90"/>
        <end position="110"/>
    </location>
</feature>
<gene>
    <name evidence="2" type="ORF">SG34_020045</name>
</gene>
<keyword evidence="1" id="KW-1133">Transmembrane helix</keyword>
<dbReference type="RefSeq" id="WP_044836607.1">
    <property type="nucleotide sequence ID" value="NZ_CP059733.1"/>
</dbReference>
<evidence type="ECO:0000313" key="3">
    <source>
        <dbReference type="Proteomes" id="UP000032352"/>
    </source>
</evidence>
<dbReference type="EMBL" id="CP059733">
    <property type="protein sequence ID" value="WDE03656.1"/>
    <property type="molecule type" value="Genomic_DNA"/>
</dbReference>
<keyword evidence="3" id="KW-1185">Reference proteome</keyword>
<dbReference type="KEGG" id="tvd:SG34_020045"/>
<protein>
    <recommendedName>
        <fullName evidence="4">TMhelix containing protein</fullName>
    </recommendedName>
</protein>
<evidence type="ECO:0008006" key="4">
    <source>
        <dbReference type="Google" id="ProtNLM"/>
    </source>
</evidence>
<reference evidence="2 3" key="1">
    <citation type="journal article" date="2015" name="Genome Announc.">
        <title>Draft Genome Sequences of Marine Isolates of Thalassomonas viridans and Thalassomonas actiniarum.</title>
        <authorList>
            <person name="Olonade I."/>
            <person name="van Zyl L.J."/>
            <person name="Trindade M."/>
        </authorList>
    </citation>
    <scope>NUCLEOTIDE SEQUENCE [LARGE SCALE GENOMIC DNA]</scope>
    <source>
        <strain evidence="2 3">XOM25</strain>
    </source>
</reference>
<reference evidence="2 3" key="2">
    <citation type="journal article" date="2022" name="Mar. Drugs">
        <title>Bioassay-Guided Fractionation Leads to the Detection of Cholic Acid Generated by the Rare Thalassomonas sp.</title>
        <authorList>
            <person name="Pheiffer F."/>
            <person name="Schneider Y.K."/>
            <person name="Hansen E.H."/>
            <person name="Andersen J.H."/>
            <person name="Isaksson J."/>
            <person name="Busche T."/>
            <person name="R C."/>
            <person name="Kalinowski J."/>
            <person name="Zyl L.V."/>
            <person name="Trindade M."/>
        </authorList>
    </citation>
    <scope>NUCLEOTIDE SEQUENCE [LARGE SCALE GENOMIC DNA]</scope>
    <source>
        <strain evidence="2 3">XOM25</strain>
    </source>
</reference>
<sequence>MANFFSNLFSKGATGLVDAVGDILDNSFTTEEEQQELENELSKAAMRHEAEMGKLALEDKKASLADIASARENQSRVQESEHASWLAKNVHSLLAVSIIALTFLMYFWIIQGDMKAIAEAGVKDIVIYILGALTTISTQVVAYYFGSSMGSQTKQKSMDKIAEDMARKMTDK</sequence>
<proteinExistence type="predicted"/>
<keyword evidence="1" id="KW-0812">Transmembrane</keyword>
<evidence type="ECO:0000256" key="1">
    <source>
        <dbReference type="SAM" id="Phobius"/>
    </source>
</evidence>
<dbReference type="Proteomes" id="UP000032352">
    <property type="component" value="Chromosome"/>
</dbReference>